<evidence type="ECO:0000256" key="2">
    <source>
        <dbReference type="SAM" id="Phobius"/>
    </source>
</evidence>
<keyword evidence="2" id="KW-0472">Membrane</keyword>
<reference evidence="3" key="1">
    <citation type="submission" date="2021-02" db="EMBL/GenBank/DDBJ databases">
        <authorList>
            <person name="Nowell W R."/>
        </authorList>
    </citation>
    <scope>NUCLEOTIDE SEQUENCE</scope>
</reference>
<dbReference type="EMBL" id="CAJOAY010026863">
    <property type="protein sequence ID" value="CAF4393983.1"/>
    <property type="molecule type" value="Genomic_DNA"/>
</dbReference>
<keyword evidence="2" id="KW-0812">Transmembrane</keyword>
<feature type="compositionally biased region" description="Polar residues" evidence="1">
    <location>
        <begin position="69"/>
        <end position="94"/>
    </location>
</feature>
<feature type="compositionally biased region" description="Basic residues" evidence="1">
    <location>
        <begin position="48"/>
        <end position="66"/>
    </location>
</feature>
<accession>A0A820NTI8</accession>
<keyword evidence="2" id="KW-1133">Transmembrane helix</keyword>
<sequence>PCQVAIQEKLLSDINKLIALVILGIILTVEIASAIVTYLYSSTLKTARRRRRHQNEKLINKFKKRLVSYTEQSTDTTPTNPNENLPRQEQQPETNDLRQLYNQYAAFHQTPPDIDPNAMSNTICYSS</sequence>
<evidence type="ECO:0000313" key="4">
    <source>
        <dbReference type="Proteomes" id="UP000663881"/>
    </source>
</evidence>
<name>A0A820NTI8_9BILA</name>
<evidence type="ECO:0000313" key="3">
    <source>
        <dbReference type="EMBL" id="CAF4393983.1"/>
    </source>
</evidence>
<organism evidence="3 4">
    <name type="scientific">Adineta steineri</name>
    <dbReference type="NCBI Taxonomy" id="433720"/>
    <lineage>
        <taxon>Eukaryota</taxon>
        <taxon>Metazoa</taxon>
        <taxon>Spiralia</taxon>
        <taxon>Gnathifera</taxon>
        <taxon>Rotifera</taxon>
        <taxon>Eurotatoria</taxon>
        <taxon>Bdelloidea</taxon>
        <taxon>Adinetida</taxon>
        <taxon>Adinetidae</taxon>
        <taxon>Adineta</taxon>
    </lineage>
</organism>
<evidence type="ECO:0000256" key="1">
    <source>
        <dbReference type="SAM" id="MobiDB-lite"/>
    </source>
</evidence>
<protein>
    <submittedName>
        <fullName evidence="3">Uncharacterized protein</fullName>
    </submittedName>
</protein>
<dbReference type="Proteomes" id="UP000663881">
    <property type="component" value="Unassembled WGS sequence"/>
</dbReference>
<feature type="non-terminal residue" evidence="3">
    <location>
        <position position="127"/>
    </location>
</feature>
<comment type="caution">
    <text evidence="3">The sequence shown here is derived from an EMBL/GenBank/DDBJ whole genome shotgun (WGS) entry which is preliminary data.</text>
</comment>
<gene>
    <name evidence="3" type="ORF">OKA104_LOCUS51036</name>
</gene>
<feature type="region of interest" description="Disordered" evidence="1">
    <location>
        <begin position="48"/>
        <end position="96"/>
    </location>
</feature>
<feature type="transmembrane region" description="Helical" evidence="2">
    <location>
        <begin position="17"/>
        <end position="41"/>
    </location>
</feature>
<proteinExistence type="predicted"/>
<dbReference type="AlphaFoldDB" id="A0A820NTI8"/>